<evidence type="ECO:0000313" key="3">
    <source>
        <dbReference type="EMBL" id="MBU8545425.1"/>
    </source>
</evidence>
<keyword evidence="1" id="KW-0732">Signal</keyword>
<dbReference type="InterPro" id="IPR025240">
    <property type="entry name" value="DUF4189"/>
</dbReference>
<dbReference type="Proteomes" id="UP000689967">
    <property type="component" value="Unassembled WGS sequence"/>
</dbReference>
<feature type="domain" description="DUF4189" evidence="2">
    <location>
        <begin position="154"/>
        <end position="263"/>
    </location>
</feature>
<protein>
    <submittedName>
        <fullName evidence="3">DUF4189 domain-containing protein</fullName>
    </submittedName>
</protein>
<dbReference type="Pfam" id="PF13827">
    <property type="entry name" value="DUF4189"/>
    <property type="match status" value="1"/>
</dbReference>
<name>A0ABS6HDQ5_9PROT</name>
<evidence type="ECO:0000256" key="1">
    <source>
        <dbReference type="SAM" id="SignalP"/>
    </source>
</evidence>
<sequence length="263" mass="27012">MPTMRRILLALASLVALPIAAQAQTGNPLHDQLSALNEPTRRAEVFRAITGSGASCQAIIATYFAGFDQGRTAYWDMRCREGSLYRMSLPPQRFARLGLSVCGALGGGIAAGPCFQAVGTTATAQAGTGMGVQLAGGAASAAPPPNSRFGAIYATDAPMAAHGFGNGATDRLAVNTAAVRSCQSMAGRVPCKFLGEIVNRCAVLVQAVSRHPNALVMTSDLSTMVLNRNFSATGATVREAEAEAMQACRGVAGATCRVVASGC</sequence>
<feature type="chain" id="PRO_5047487963" evidence="1">
    <location>
        <begin position="24"/>
        <end position="263"/>
    </location>
</feature>
<organism evidence="3 4">
    <name type="scientific">Falsiroseomonas oleicola</name>
    <dbReference type="NCBI Taxonomy" id="2801474"/>
    <lineage>
        <taxon>Bacteria</taxon>
        <taxon>Pseudomonadati</taxon>
        <taxon>Pseudomonadota</taxon>
        <taxon>Alphaproteobacteria</taxon>
        <taxon>Acetobacterales</taxon>
        <taxon>Roseomonadaceae</taxon>
        <taxon>Falsiroseomonas</taxon>
    </lineage>
</organism>
<comment type="caution">
    <text evidence="3">The sequence shown here is derived from an EMBL/GenBank/DDBJ whole genome shotgun (WGS) entry which is preliminary data.</text>
</comment>
<proteinExistence type="predicted"/>
<feature type="signal peptide" evidence="1">
    <location>
        <begin position="1"/>
        <end position="23"/>
    </location>
</feature>
<accession>A0ABS6HDQ5</accession>
<reference evidence="3 4" key="1">
    <citation type="submission" date="2021-01" db="EMBL/GenBank/DDBJ databases">
        <title>Roseomonas sp. nov, a bacterium isolated from an oil production mixture in Yumen Oilfield.</title>
        <authorList>
            <person name="Wu D."/>
        </authorList>
    </citation>
    <scope>NUCLEOTIDE SEQUENCE [LARGE SCALE GENOMIC DNA]</scope>
    <source>
        <strain evidence="3 4">ROY-5-3</strain>
    </source>
</reference>
<evidence type="ECO:0000313" key="4">
    <source>
        <dbReference type="Proteomes" id="UP000689967"/>
    </source>
</evidence>
<dbReference type="EMBL" id="JAERQM010000005">
    <property type="protein sequence ID" value="MBU8545425.1"/>
    <property type="molecule type" value="Genomic_DNA"/>
</dbReference>
<keyword evidence="4" id="KW-1185">Reference proteome</keyword>
<dbReference type="RefSeq" id="WP_216877436.1">
    <property type="nucleotide sequence ID" value="NZ_JAERQM010000005.1"/>
</dbReference>
<gene>
    <name evidence="3" type="ORF">JJQ90_17005</name>
</gene>
<evidence type="ECO:0000259" key="2">
    <source>
        <dbReference type="Pfam" id="PF13827"/>
    </source>
</evidence>